<accession>G4NJZ4</accession>
<dbReference type="EMBL" id="CM001237">
    <property type="protein sequence ID" value="EHA45762.1"/>
    <property type="molecule type" value="Genomic_DNA"/>
</dbReference>
<dbReference type="AlphaFoldDB" id="G4NJZ4"/>
<reference key="2">
    <citation type="submission" date="2011-05" db="EMBL/GenBank/DDBJ databases">
        <title>The Genome Sequence of Magnaporthe oryzae 70-15.</title>
        <authorList>
            <consortium name="The Broad Institute Genome Sequencing Platform"/>
            <person name="Ma L.-J."/>
            <person name="Dead R."/>
            <person name="Young S.K."/>
            <person name="Zeng Q."/>
            <person name="Gargeya S."/>
            <person name="Fitzgerald M."/>
            <person name="Haas B."/>
            <person name="Abouelleil A."/>
            <person name="Alvarado L."/>
            <person name="Arachchi H.M."/>
            <person name="Berlin A."/>
            <person name="Brown A."/>
            <person name="Chapman S.B."/>
            <person name="Chen Z."/>
            <person name="Dunbar C."/>
            <person name="Freedman E."/>
            <person name="Gearin G."/>
            <person name="Gellesch M."/>
            <person name="Goldberg J."/>
            <person name="Griggs A."/>
            <person name="Gujja S."/>
            <person name="Heiman D."/>
            <person name="Howarth C."/>
            <person name="Larson L."/>
            <person name="Lui A."/>
            <person name="MacDonald P.J.P."/>
            <person name="Mehta T."/>
            <person name="Montmayeur A."/>
            <person name="Murphy C."/>
            <person name="Neiman D."/>
            <person name="Pearson M."/>
            <person name="Priest M."/>
            <person name="Roberts A."/>
            <person name="Saif S."/>
            <person name="Shea T."/>
            <person name="Shenoy N."/>
            <person name="Sisk P."/>
            <person name="Stolte C."/>
            <person name="Sykes S."/>
            <person name="Yandava C."/>
            <person name="Wortman J."/>
            <person name="Nusbaum C."/>
            <person name="Birren B."/>
        </authorList>
    </citation>
    <scope>NUCLEOTIDE SEQUENCE</scope>
    <source>
        <strain>70-15</strain>
    </source>
</reference>
<dbReference type="OrthoDB" id="2832510at2759"/>
<name>G4NJZ4_PYRO7</name>
<dbReference type="Gene3D" id="3.40.630.30">
    <property type="match status" value="1"/>
</dbReference>
<dbReference type="HOGENOM" id="CLU_1661117_0_0_1"/>
<gene>
    <name evidence="1" type="ORF">MGG_14216</name>
</gene>
<dbReference type="GeneID" id="5048711"/>
<evidence type="ECO:0000313" key="1">
    <source>
        <dbReference type="EMBL" id="EHA45762.1"/>
    </source>
</evidence>
<sequence>MRKFLESIFWPNRAASPSVARDYYRQADMLQAPHLAGSKSRIDFRSLAVAPEFQRRGYGETMVQWLGLQAWEEDVPVFGDASTNGLPIYLRNQCKEIGKIHLKQQVVGLGSGKDCLICSPMDVICLRWKSPEGVPIWDAASHFKFVAEKPTDISGMLEL</sequence>
<evidence type="ECO:0000313" key="2">
    <source>
        <dbReference type="Proteomes" id="UP000009058"/>
    </source>
</evidence>
<protein>
    <recommendedName>
        <fullName evidence="3">N-acetyltransferase domain-containing protein</fullName>
    </recommendedName>
</protein>
<dbReference type="RefSeq" id="XP_003720505.1">
    <property type="nucleotide sequence ID" value="XM_003720457.1"/>
</dbReference>
<keyword evidence="2" id="KW-1185">Reference proteome</keyword>
<dbReference type="VEuPathDB" id="FungiDB:MGG_14216"/>
<dbReference type="InParanoid" id="G4NJZ4"/>
<organism evidence="1 2">
    <name type="scientific">Pyricularia oryzae (strain 70-15 / ATCC MYA-4617 / FGSC 8958)</name>
    <name type="common">Rice blast fungus</name>
    <name type="synonym">Magnaporthe oryzae</name>
    <dbReference type="NCBI Taxonomy" id="242507"/>
    <lineage>
        <taxon>Eukaryota</taxon>
        <taxon>Fungi</taxon>
        <taxon>Dikarya</taxon>
        <taxon>Ascomycota</taxon>
        <taxon>Pezizomycotina</taxon>
        <taxon>Sordariomycetes</taxon>
        <taxon>Sordariomycetidae</taxon>
        <taxon>Magnaporthales</taxon>
        <taxon>Pyriculariaceae</taxon>
        <taxon>Pyricularia</taxon>
    </lineage>
</organism>
<dbReference type="SUPFAM" id="SSF55729">
    <property type="entry name" value="Acyl-CoA N-acyltransferases (Nat)"/>
    <property type="match status" value="1"/>
</dbReference>
<proteinExistence type="predicted"/>
<dbReference type="Proteomes" id="UP000009058">
    <property type="component" value="Chromosome 7"/>
</dbReference>
<evidence type="ECO:0008006" key="3">
    <source>
        <dbReference type="Google" id="ProtNLM"/>
    </source>
</evidence>
<reference evidence="1 2" key="1">
    <citation type="journal article" date="2005" name="Nature">
        <title>The genome sequence of the rice blast fungus Magnaporthe grisea.</title>
        <authorList>
            <person name="Dean R.A."/>
            <person name="Talbot N.J."/>
            <person name="Ebbole D.J."/>
            <person name="Farman M.L."/>
            <person name="Mitchell T.K."/>
            <person name="Orbach M.J."/>
            <person name="Thon M."/>
            <person name="Kulkarni R."/>
            <person name="Xu J.R."/>
            <person name="Pan H."/>
            <person name="Read N.D."/>
            <person name="Lee Y.H."/>
            <person name="Carbone I."/>
            <person name="Brown D."/>
            <person name="Oh Y.Y."/>
            <person name="Donofrio N."/>
            <person name="Jeong J.S."/>
            <person name="Soanes D.M."/>
            <person name="Djonovic S."/>
            <person name="Kolomiets E."/>
            <person name="Rehmeyer C."/>
            <person name="Li W."/>
            <person name="Harding M."/>
            <person name="Kim S."/>
            <person name="Lebrun M.H."/>
            <person name="Bohnert H."/>
            <person name="Coughlan S."/>
            <person name="Butler J."/>
            <person name="Calvo S."/>
            <person name="Ma L.J."/>
            <person name="Nicol R."/>
            <person name="Purcell S."/>
            <person name="Nusbaum C."/>
            <person name="Galagan J.E."/>
            <person name="Birren B.W."/>
        </authorList>
    </citation>
    <scope>NUCLEOTIDE SEQUENCE [LARGE SCALE GENOMIC DNA]</scope>
    <source>
        <strain evidence="2">70-15 / ATCC MYA-4617 / FGSC 8958</strain>
    </source>
</reference>
<dbReference type="KEGG" id="mgr:MGG_14216"/>
<dbReference type="InterPro" id="IPR016181">
    <property type="entry name" value="Acyl_CoA_acyltransferase"/>
</dbReference>
<dbReference type="eggNOG" id="ENOG502STWX">
    <property type="taxonomic scope" value="Eukaryota"/>
</dbReference>